<dbReference type="OrthoDB" id="1844152at2759"/>
<evidence type="ECO:0000313" key="8">
    <source>
        <dbReference type="Proteomes" id="UP000265703"/>
    </source>
</evidence>
<evidence type="ECO:0000313" key="7">
    <source>
        <dbReference type="EMBL" id="RIA99695.1"/>
    </source>
</evidence>
<dbReference type="PRINTS" id="PR00465">
    <property type="entry name" value="EP450IV"/>
</dbReference>
<organism evidence="7 8">
    <name type="scientific">Glomus cerebriforme</name>
    <dbReference type="NCBI Taxonomy" id="658196"/>
    <lineage>
        <taxon>Eukaryota</taxon>
        <taxon>Fungi</taxon>
        <taxon>Fungi incertae sedis</taxon>
        <taxon>Mucoromycota</taxon>
        <taxon>Glomeromycotina</taxon>
        <taxon>Glomeromycetes</taxon>
        <taxon>Glomerales</taxon>
        <taxon>Glomeraceae</taxon>
        <taxon>Glomus</taxon>
    </lineage>
</organism>
<evidence type="ECO:0000256" key="6">
    <source>
        <dbReference type="RuleBase" id="RU000461"/>
    </source>
</evidence>
<evidence type="ECO:0000256" key="2">
    <source>
        <dbReference type="ARBA" id="ARBA00010617"/>
    </source>
</evidence>
<keyword evidence="8" id="KW-1185">Reference proteome</keyword>
<dbReference type="PROSITE" id="PS00086">
    <property type="entry name" value="CYTOCHROME_P450"/>
    <property type="match status" value="1"/>
</dbReference>
<dbReference type="AlphaFoldDB" id="A0A397TSQ6"/>
<reference evidence="7 8" key="1">
    <citation type="submission" date="2018-06" db="EMBL/GenBank/DDBJ databases">
        <title>Comparative genomics reveals the genomic features of Rhizophagus irregularis, R. cerebriforme, R. diaphanum and Gigaspora rosea, and their symbiotic lifestyle signature.</title>
        <authorList>
            <person name="Morin E."/>
            <person name="San Clemente H."/>
            <person name="Chen E.C.H."/>
            <person name="De La Providencia I."/>
            <person name="Hainaut M."/>
            <person name="Kuo A."/>
            <person name="Kohler A."/>
            <person name="Murat C."/>
            <person name="Tang N."/>
            <person name="Roy S."/>
            <person name="Loubradou J."/>
            <person name="Henrissat B."/>
            <person name="Grigoriev I.V."/>
            <person name="Corradi N."/>
            <person name="Roux C."/>
            <person name="Martin F.M."/>
        </authorList>
    </citation>
    <scope>NUCLEOTIDE SEQUENCE [LARGE SCALE GENOMIC DNA]</scope>
    <source>
        <strain evidence="7 8">DAOM 227022</strain>
    </source>
</reference>
<dbReference type="SUPFAM" id="SSF48264">
    <property type="entry name" value="Cytochrome P450"/>
    <property type="match status" value="1"/>
</dbReference>
<proteinExistence type="inferred from homology"/>
<evidence type="ECO:0000256" key="5">
    <source>
        <dbReference type="PIRSR" id="PIRSR602403-1"/>
    </source>
</evidence>
<evidence type="ECO:0000256" key="3">
    <source>
        <dbReference type="ARBA" id="ARBA00022723"/>
    </source>
</evidence>
<name>A0A397TSQ6_9GLOM</name>
<dbReference type="Proteomes" id="UP000265703">
    <property type="component" value="Unassembled WGS sequence"/>
</dbReference>
<evidence type="ECO:0000256" key="4">
    <source>
        <dbReference type="ARBA" id="ARBA00023004"/>
    </source>
</evidence>
<dbReference type="InterPro" id="IPR017972">
    <property type="entry name" value="Cyt_P450_CS"/>
</dbReference>
<dbReference type="GO" id="GO:0005506">
    <property type="term" value="F:iron ion binding"/>
    <property type="evidence" value="ECO:0007669"/>
    <property type="project" value="InterPro"/>
</dbReference>
<evidence type="ECO:0000256" key="1">
    <source>
        <dbReference type="ARBA" id="ARBA00001971"/>
    </source>
</evidence>
<keyword evidence="6" id="KW-0560">Oxidoreductase</keyword>
<accession>A0A397TSQ6</accession>
<protein>
    <submittedName>
        <fullName evidence="7">Cytochrome P450</fullName>
    </submittedName>
</protein>
<comment type="similarity">
    <text evidence="2 6">Belongs to the cytochrome P450 family.</text>
</comment>
<dbReference type="PANTHER" id="PTHR46206">
    <property type="entry name" value="CYTOCHROME P450"/>
    <property type="match status" value="1"/>
</dbReference>
<dbReference type="STRING" id="658196.A0A397TSQ6"/>
<dbReference type="InterPro" id="IPR002403">
    <property type="entry name" value="Cyt_P450_E_grp-IV"/>
</dbReference>
<keyword evidence="4 5" id="KW-0408">Iron</keyword>
<dbReference type="EMBL" id="QKYT01000001">
    <property type="protein sequence ID" value="RIA99695.1"/>
    <property type="molecule type" value="Genomic_DNA"/>
</dbReference>
<dbReference type="Pfam" id="PF00067">
    <property type="entry name" value="p450"/>
    <property type="match status" value="1"/>
</dbReference>
<keyword evidence="3 5" id="KW-0479">Metal-binding</keyword>
<feature type="binding site" description="axial binding residue" evidence="5">
    <location>
        <position position="436"/>
    </location>
    <ligand>
        <name>heme</name>
        <dbReference type="ChEBI" id="CHEBI:30413"/>
    </ligand>
    <ligandPart>
        <name>Fe</name>
        <dbReference type="ChEBI" id="CHEBI:18248"/>
    </ligandPart>
</feature>
<keyword evidence="5 6" id="KW-0349">Heme</keyword>
<dbReference type="GO" id="GO:0020037">
    <property type="term" value="F:heme binding"/>
    <property type="evidence" value="ECO:0007669"/>
    <property type="project" value="InterPro"/>
</dbReference>
<keyword evidence="6" id="KW-0503">Monooxygenase</keyword>
<comment type="cofactor">
    <cofactor evidence="1 5">
        <name>heme</name>
        <dbReference type="ChEBI" id="CHEBI:30413"/>
    </cofactor>
</comment>
<dbReference type="GO" id="GO:0004497">
    <property type="term" value="F:monooxygenase activity"/>
    <property type="evidence" value="ECO:0007669"/>
    <property type="project" value="UniProtKB-KW"/>
</dbReference>
<gene>
    <name evidence="7" type="ORF">C1645_869753</name>
</gene>
<dbReference type="CDD" id="cd11041">
    <property type="entry name" value="CYP503A1-like"/>
    <property type="match status" value="1"/>
</dbReference>
<dbReference type="GO" id="GO:0016705">
    <property type="term" value="F:oxidoreductase activity, acting on paired donors, with incorporation or reduction of molecular oxygen"/>
    <property type="evidence" value="ECO:0007669"/>
    <property type="project" value="InterPro"/>
</dbReference>
<dbReference type="InterPro" id="IPR036396">
    <property type="entry name" value="Cyt_P450_sf"/>
</dbReference>
<dbReference type="Gene3D" id="1.10.630.10">
    <property type="entry name" value="Cytochrome P450"/>
    <property type="match status" value="1"/>
</dbReference>
<comment type="caution">
    <text evidence="7">The sequence shown here is derived from an EMBL/GenBank/DDBJ whole genome shotgun (WGS) entry which is preliminary data.</text>
</comment>
<dbReference type="InterPro" id="IPR001128">
    <property type="entry name" value="Cyt_P450"/>
</dbReference>
<sequence>MSILSTLVVGLCILAIFYRINKFRDRKYEEPPLVYYKYPIIGHTWDYCTNIDEFLSKCRKEYGEIFSIYVFGTDITVVGKELGHEVFNSKNASSSAAFEDRVPVARILGLPPNYLNFAAEIAKNVFIGQMHLFIVKTQQSLYRDIDELIGDCDEPKIIQNPRQVLFMIVSRTVTNILVGDKLGHDKDLVDIFMNFGNEFNKLMRIPEYLGFIHPWFFQQSIIRFGGKNIEKIQKNVIDKIRPDIEERLKQERKYGDGLKPPVDCIQFLLNQPGVDKENIDYMWISGQLLAITFVAISTTVTTINNFLLDLASRPEYLDSLLEEQEQINPNNDRIMDLDQISKMKRLDSFLKESLRLSGNILSLIHRVIGPELKFSNGYQVPKGSLIRIYLKNVHHDNEIYGPDSNEFYGYRHLEKESPASKVSRDFLQFGMGQHACPGRNFAVNEIKMFASILIKKYNITIATKSGMRPPNFVINGISFPNPEPLIFEKRVKVWDKNYNLKLDNEN</sequence>